<evidence type="ECO:0000313" key="2">
    <source>
        <dbReference type="EMBL" id="RDB30681.1"/>
    </source>
</evidence>
<dbReference type="EMBL" id="LUEZ02000004">
    <property type="protein sequence ID" value="RDB30681.1"/>
    <property type="molecule type" value="Genomic_DNA"/>
</dbReference>
<dbReference type="Gene3D" id="4.10.60.10">
    <property type="entry name" value="Zinc finger, CCHC-type"/>
    <property type="match status" value="1"/>
</dbReference>
<sequence>MAAPIVSAPVWRSGRSGLTSANTASLGPGDGASQALVNPPPSSTLPGAPATSRRTSWTTSSCLMAPTISSAGRAHLSAPLLPLRTSLPRDMLATNRTPLSVLADEDTTNFIRSTSGPRLSTTAPRLGRLNDFELSHGLQDMAFTSSYATVPPAHVLTCESREIHNGMGMYQVAGPQDLGIGSTGMYSPAPFNRPSPPSASRRSSPISSPQITPWATPHDGDDVRRHPGLPSAPIRRLNPMANSHSSTGSPGHMERLPRSPSIDNAIHHESSGTNSPFMRTSRSPQIEEIACSMAPPHAARGQAHDTTIPHSPAGPTSHAECLPRSPVIESLRHYSSPGRSPPLTRISRSPQIEEIARRMSSFQNLDLQAGTVNALTISTDPVASFLAANPAFHHVRVREEQPTSGPTPSRTPTTAALAPVDQEHYTTHSDPRSHERDDNHRNSASRSPGSLLAPAPVHPVDVSSWHEPLQDQRHMTESQYRPASVHTVSDQDMPRPTPAPLDPTVVHQLRVFHSDGRLFRDRMLLDTHLLEQTGMATFELHHQVDDLGREFTARVSSLKNEATGLHSRVNRVLDDNLQLLQETEYMNQDFDSFLTSLQQRRPISDRRPKRTPTPDIVHDLPTLPARPINTTTMVLEHAPPELIQEMDRIIPPRGDDELAHDYAHLVSAMRRNSERTRNAWAAGAGVQTTTPCTPALCRTPPHVQFQVEPDMNTTVNSSTDNPLNHFQQDNLPAHFVTGRETMQNHSTPDHTTYDWTAPILSTPMAGYSSQIPQPGLDIVQGHKNVLLDRIKQLIIWHVGAAMPPLPSGAKQPKIDNPSKYTGSDNHASFYTWLDQYLSWLRAHGVCGPESDVHRVNFMGQHLTGSALSWFTQEIDNPDRVALPYSFEQAVCAMHGRFIHSATAKHATTQFEHCVWSKLLGVEEFYNELLERAKIMLKYPSDYQIRRQFLSGLPKWIHNTMVVSRLLSAEFSSITVLRTNARQLEESQDLIDSTEMSDLIPNSNPLVLPPPRPLPSVPVAPSYDHDPVQKCPDDHDRSAAPSAHRVCYACNQPGHLANDPNCPKKRWDPNKAPGPRLKMAAMKIADPIYDNDGAGFWGGSQYTSSPDTIPNVVSLEPEHQNTDIRIGAMRT</sequence>
<feature type="region of interest" description="Disordered" evidence="1">
    <location>
        <begin position="601"/>
        <end position="624"/>
    </location>
</feature>
<proteinExistence type="predicted"/>
<dbReference type="STRING" id="39966.A0A369K7U7"/>
<evidence type="ECO:0000256" key="1">
    <source>
        <dbReference type="SAM" id="MobiDB-lite"/>
    </source>
</evidence>
<dbReference type="InParanoid" id="A0A369K7U7"/>
<feature type="region of interest" description="Disordered" evidence="1">
    <location>
        <begin position="296"/>
        <end position="321"/>
    </location>
</feature>
<feature type="compositionally biased region" description="Polar residues" evidence="1">
    <location>
        <begin position="271"/>
        <end position="282"/>
    </location>
</feature>
<feature type="compositionally biased region" description="Basic and acidic residues" evidence="1">
    <location>
        <begin position="421"/>
        <end position="441"/>
    </location>
</feature>
<dbReference type="OrthoDB" id="3063029at2759"/>
<evidence type="ECO:0008006" key="4">
    <source>
        <dbReference type="Google" id="ProtNLM"/>
    </source>
</evidence>
<reference evidence="2" key="1">
    <citation type="submission" date="2018-04" db="EMBL/GenBank/DDBJ databases">
        <title>Whole genome sequencing of Hypsizygus marmoreus.</title>
        <authorList>
            <person name="Choi I.-G."/>
            <person name="Min B."/>
            <person name="Kim J.-G."/>
            <person name="Kim S."/>
            <person name="Oh Y.-L."/>
            <person name="Kong W.-S."/>
            <person name="Park H."/>
            <person name="Jeong J."/>
            <person name="Song E.-S."/>
        </authorList>
    </citation>
    <scope>NUCLEOTIDE SEQUENCE [LARGE SCALE GENOMIC DNA]</scope>
    <source>
        <strain evidence="2">51987-8</strain>
    </source>
</reference>
<feature type="compositionally biased region" description="Low complexity" evidence="1">
    <location>
        <begin position="198"/>
        <end position="209"/>
    </location>
</feature>
<protein>
    <recommendedName>
        <fullName evidence="4">CCHC-type domain-containing protein</fullName>
    </recommendedName>
</protein>
<comment type="caution">
    <text evidence="2">The sequence shown here is derived from an EMBL/GenBank/DDBJ whole genome shotgun (WGS) entry which is preliminary data.</text>
</comment>
<feature type="compositionally biased region" description="Polar residues" evidence="1">
    <location>
        <begin position="240"/>
        <end position="249"/>
    </location>
</feature>
<gene>
    <name evidence="2" type="ORF">Hypma_005929</name>
</gene>
<dbReference type="AlphaFoldDB" id="A0A369K7U7"/>
<feature type="compositionally biased region" description="Polar residues" evidence="1">
    <location>
        <begin position="16"/>
        <end position="25"/>
    </location>
</feature>
<organism evidence="2 3">
    <name type="scientific">Hypsizygus marmoreus</name>
    <name type="common">White beech mushroom</name>
    <name type="synonym">Agaricus marmoreus</name>
    <dbReference type="NCBI Taxonomy" id="39966"/>
    <lineage>
        <taxon>Eukaryota</taxon>
        <taxon>Fungi</taxon>
        <taxon>Dikarya</taxon>
        <taxon>Basidiomycota</taxon>
        <taxon>Agaricomycotina</taxon>
        <taxon>Agaricomycetes</taxon>
        <taxon>Agaricomycetidae</taxon>
        <taxon>Agaricales</taxon>
        <taxon>Tricholomatineae</taxon>
        <taxon>Lyophyllaceae</taxon>
        <taxon>Hypsizygus</taxon>
    </lineage>
</organism>
<feature type="region of interest" description="Disordered" evidence="1">
    <location>
        <begin position="14"/>
        <end position="56"/>
    </location>
</feature>
<name>A0A369K7U7_HYPMA</name>
<feature type="region of interest" description="Disordered" evidence="1">
    <location>
        <begin position="397"/>
        <end position="502"/>
    </location>
</feature>
<accession>A0A369K7U7</accession>
<evidence type="ECO:0000313" key="3">
    <source>
        <dbReference type="Proteomes" id="UP000076154"/>
    </source>
</evidence>
<feature type="compositionally biased region" description="Low complexity" evidence="1">
    <location>
        <begin position="402"/>
        <end position="419"/>
    </location>
</feature>
<feature type="region of interest" description="Disordered" evidence="1">
    <location>
        <begin position="181"/>
        <end position="282"/>
    </location>
</feature>
<keyword evidence="3" id="KW-1185">Reference proteome</keyword>
<dbReference type="Proteomes" id="UP000076154">
    <property type="component" value="Unassembled WGS sequence"/>
</dbReference>
<feature type="compositionally biased region" description="Polar residues" evidence="1">
    <location>
        <begin position="477"/>
        <end position="490"/>
    </location>
</feature>